<dbReference type="STRING" id="1229662.W3XEB3"/>
<evidence type="ECO:0000313" key="2">
    <source>
        <dbReference type="Proteomes" id="UP000030651"/>
    </source>
</evidence>
<sequence>MGHQQFLIRCVFLCVRQEDAGDPGTLRVVRYQEALSHVLGPESRYSLLLTSHTTSRNPFFSSACVHLAAHDELYLTSSLLKPGSAAKLPQVLISRVALARAPATVDDPSPDVTAAVWQKMRAPPSMPNPAGACAYEDGVVYCAKTSPGGETGGLVYMPRSKRPPQVVSRYGGRPFSSLQRVAKSPTDNSLWFTTADADSGFEMSGALNGGSTAAQQRTSPSLVYRHDNRDGSTRVVADGFGKPGAIAFSRDGTTAYISDVKTAKEGEDGCTNR</sequence>
<dbReference type="eggNOG" id="ENOG502RZSA">
    <property type="taxonomic scope" value="Eukaryota"/>
</dbReference>
<dbReference type="RefSeq" id="XP_007832375.1">
    <property type="nucleotide sequence ID" value="XM_007834184.1"/>
</dbReference>
<dbReference type="PANTHER" id="PTHR47064:SF2">
    <property type="entry name" value="SMP-30_GLUCONOLACTONASE_LRE-LIKE REGION DOMAIN-CONTAINING PROTEIN-RELATED"/>
    <property type="match status" value="1"/>
</dbReference>
<dbReference type="SUPFAM" id="SSF63829">
    <property type="entry name" value="Calcium-dependent phosphotriesterase"/>
    <property type="match status" value="1"/>
</dbReference>
<dbReference type="Proteomes" id="UP000030651">
    <property type="component" value="Unassembled WGS sequence"/>
</dbReference>
<evidence type="ECO:0000313" key="1">
    <source>
        <dbReference type="EMBL" id="ETS83727.1"/>
    </source>
</evidence>
<dbReference type="GeneID" id="19270616"/>
<gene>
    <name evidence="1" type="ORF">PFICI_05603</name>
</gene>
<dbReference type="InterPro" id="IPR052988">
    <property type="entry name" value="Oryzine_lactonohydrolase"/>
</dbReference>
<dbReference type="InParanoid" id="W3XEB3"/>
<dbReference type="Gene3D" id="2.120.10.30">
    <property type="entry name" value="TolB, C-terminal domain"/>
    <property type="match status" value="1"/>
</dbReference>
<proteinExistence type="predicted"/>
<dbReference type="EMBL" id="KI912111">
    <property type="protein sequence ID" value="ETS83727.1"/>
    <property type="molecule type" value="Genomic_DNA"/>
</dbReference>
<dbReference type="KEGG" id="pfy:PFICI_05603"/>
<protein>
    <recommendedName>
        <fullName evidence="3">SMP-30/Gluconolactonase/LRE-like region domain-containing protein</fullName>
    </recommendedName>
</protein>
<dbReference type="OMA" id="GDNDIAK"/>
<accession>W3XEB3</accession>
<dbReference type="InterPro" id="IPR011042">
    <property type="entry name" value="6-blade_b-propeller_TolB-like"/>
</dbReference>
<dbReference type="HOGENOM" id="CLU_036110_1_3_1"/>
<dbReference type="OrthoDB" id="423498at2759"/>
<reference evidence="2" key="1">
    <citation type="journal article" date="2015" name="BMC Genomics">
        <title>Genomic and transcriptomic analysis of the endophytic fungus Pestalotiopsis fici reveals its lifestyle and high potential for synthesis of natural products.</title>
        <authorList>
            <person name="Wang X."/>
            <person name="Zhang X."/>
            <person name="Liu L."/>
            <person name="Xiang M."/>
            <person name="Wang W."/>
            <person name="Sun X."/>
            <person name="Che Y."/>
            <person name="Guo L."/>
            <person name="Liu G."/>
            <person name="Guo L."/>
            <person name="Wang C."/>
            <person name="Yin W.B."/>
            <person name="Stadler M."/>
            <person name="Zhang X."/>
            <person name="Liu X."/>
        </authorList>
    </citation>
    <scope>NUCLEOTIDE SEQUENCE [LARGE SCALE GENOMIC DNA]</scope>
    <source>
        <strain evidence="2">W106-1 / CGMCC3.15140</strain>
    </source>
</reference>
<dbReference type="PANTHER" id="PTHR47064">
    <property type="entry name" value="PUTATIVE (AFU_ORTHOLOGUE AFUA_1G08990)-RELATED"/>
    <property type="match status" value="1"/>
</dbReference>
<evidence type="ECO:0008006" key="3">
    <source>
        <dbReference type="Google" id="ProtNLM"/>
    </source>
</evidence>
<dbReference type="AlphaFoldDB" id="W3XEB3"/>
<keyword evidence="2" id="KW-1185">Reference proteome</keyword>
<name>W3XEB3_PESFW</name>
<organism evidence="1 2">
    <name type="scientific">Pestalotiopsis fici (strain W106-1 / CGMCC3.15140)</name>
    <dbReference type="NCBI Taxonomy" id="1229662"/>
    <lineage>
        <taxon>Eukaryota</taxon>
        <taxon>Fungi</taxon>
        <taxon>Dikarya</taxon>
        <taxon>Ascomycota</taxon>
        <taxon>Pezizomycotina</taxon>
        <taxon>Sordariomycetes</taxon>
        <taxon>Xylariomycetidae</taxon>
        <taxon>Amphisphaeriales</taxon>
        <taxon>Sporocadaceae</taxon>
        <taxon>Pestalotiopsis</taxon>
    </lineage>
</organism>